<evidence type="ECO:0000313" key="2">
    <source>
        <dbReference type="EMBL" id="AWM38486.1"/>
    </source>
</evidence>
<keyword evidence="3" id="KW-1185">Reference proteome</keyword>
<protein>
    <recommendedName>
        <fullName evidence="1">Transposase IS204/IS1001/IS1096/IS1165 DDE domain-containing protein</fullName>
    </recommendedName>
</protein>
<gene>
    <name evidence="2" type="ORF">C1280_16820</name>
</gene>
<dbReference type="KEGG" id="gog:C1280_16820"/>
<dbReference type="Proteomes" id="UP000245802">
    <property type="component" value="Chromosome"/>
</dbReference>
<sequence>MKKRHRPLVAVIVDHGHRCVLDVLEDREKATAVAYLEAAKGSGLLASVEEVTTDMWCADAEAARDAFGEASPLRSNGSTS</sequence>
<proteinExistence type="predicted"/>
<dbReference type="RefSeq" id="WP_081471706.1">
    <property type="nucleotide sequence ID" value="NZ_CP025958.1"/>
</dbReference>
<evidence type="ECO:0000313" key="3">
    <source>
        <dbReference type="Proteomes" id="UP000245802"/>
    </source>
</evidence>
<dbReference type="EMBL" id="CP025958">
    <property type="protein sequence ID" value="AWM38486.1"/>
    <property type="molecule type" value="Genomic_DNA"/>
</dbReference>
<feature type="domain" description="Transposase IS204/IS1001/IS1096/IS1165 DDE" evidence="1">
    <location>
        <begin position="2"/>
        <end position="71"/>
    </location>
</feature>
<organism evidence="2 3">
    <name type="scientific">Gemmata obscuriglobus</name>
    <dbReference type="NCBI Taxonomy" id="114"/>
    <lineage>
        <taxon>Bacteria</taxon>
        <taxon>Pseudomonadati</taxon>
        <taxon>Planctomycetota</taxon>
        <taxon>Planctomycetia</taxon>
        <taxon>Gemmatales</taxon>
        <taxon>Gemmataceae</taxon>
        <taxon>Gemmata</taxon>
    </lineage>
</organism>
<evidence type="ECO:0000259" key="1">
    <source>
        <dbReference type="Pfam" id="PF01610"/>
    </source>
</evidence>
<dbReference type="InterPro" id="IPR002560">
    <property type="entry name" value="Transposase_DDE"/>
</dbReference>
<accession>A0A2Z3H4H1</accession>
<name>A0A2Z3H4H1_9BACT</name>
<dbReference type="AlphaFoldDB" id="A0A2Z3H4H1"/>
<reference evidence="2 3" key="1">
    <citation type="submission" date="2018-01" db="EMBL/GenBank/DDBJ databases">
        <title>G. obscuriglobus.</title>
        <authorList>
            <person name="Franke J."/>
            <person name="Blomberg W."/>
            <person name="Selmecki A."/>
        </authorList>
    </citation>
    <scope>NUCLEOTIDE SEQUENCE [LARGE SCALE GENOMIC DNA]</scope>
    <source>
        <strain evidence="2 3">DSM 5831</strain>
    </source>
</reference>
<dbReference type="Pfam" id="PF01610">
    <property type="entry name" value="DDE_Tnp_ISL3"/>
    <property type="match status" value="1"/>
</dbReference>